<dbReference type="EMBL" id="ML120655">
    <property type="protein sequence ID" value="RPA88832.1"/>
    <property type="molecule type" value="Genomic_DNA"/>
</dbReference>
<dbReference type="Proteomes" id="UP000276215">
    <property type="component" value="Unassembled WGS sequence"/>
</dbReference>
<sequence>MLEMHSRENVVTLGLVLSYHRRKCFSIGVCSVGFGTAILADGEIALPTDKLFVSLRDQVNYSPRCCSDSVLHFLYISFLSSFVS</sequence>
<accession>A0A3N4IRP0</accession>
<evidence type="ECO:0000313" key="2">
    <source>
        <dbReference type="Proteomes" id="UP000276215"/>
    </source>
</evidence>
<name>A0A3N4IRP0_9PEZI</name>
<protein>
    <submittedName>
        <fullName evidence="1">Uncharacterized protein</fullName>
    </submittedName>
</protein>
<gene>
    <name evidence="1" type="ORF">L873DRAFT_819874</name>
</gene>
<evidence type="ECO:0000313" key="1">
    <source>
        <dbReference type="EMBL" id="RPA88832.1"/>
    </source>
</evidence>
<keyword evidence="2" id="KW-1185">Reference proteome</keyword>
<dbReference type="AlphaFoldDB" id="A0A3N4IRP0"/>
<reference evidence="1 2" key="1">
    <citation type="journal article" date="2018" name="Nat. Ecol. Evol.">
        <title>Pezizomycetes genomes reveal the molecular basis of ectomycorrhizal truffle lifestyle.</title>
        <authorList>
            <person name="Murat C."/>
            <person name="Payen T."/>
            <person name="Noel B."/>
            <person name="Kuo A."/>
            <person name="Morin E."/>
            <person name="Chen J."/>
            <person name="Kohler A."/>
            <person name="Krizsan K."/>
            <person name="Balestrini R."/>
            <person name="Da Silva C."/>
            <person name="Montanini B."/>
            <person name="Hainaut M."/>
            <person name="Levati E."/>
            <person name="Barry K.W."/>
            <person name="Belfiori B."/>
            <person name="Cichocki N."/>
            <person name="Clum A."/>
            <person name="Dockter R.B."/>
            <person name="Fauchery L."/>
            <person name="Guy J."/>
            <person name="Iotti M."/>
            <person name="Le Tacon F."/>
            <person name="Lindquist E.A."/>
            <person name="Lipzen A."/>
            <person name="Malagnac F."/>
            <person name="Mello A."/>
            <person name="Molinier V."/>
            <person name="Miyauchi S."/>
            <person name="Poulain J."/>
            <person name="Riccioni C."/>
            <person name="Rubini A."/>
            <person name="Sitrit Y."/>
            <person name="Splivallo R."/>
            <person name="Traeger S."/>
            <person name="Wang M."/>
            <person name="Zifcakova L."/>
            <person name="Wipf D."/>
            <person name="Zambonelli A."/>
            <person name="Paolocci F."/>
            <person name="Nowrousian M."/>
            <person name="Ottonello S."/>
            <person name="Baldrian P."/>
            <person name="Spatafora J.W."/>
            <person name="Henrissat B."/>
            <person name="Nagy L.G."/>
            <person name="Aury J.M."/>
            <person name="Wincker P."/>
            <person name="Grigoriev I.V."/>
            <person name="Bonfante P."/>
            <person name="Martin F.M."/>
        </authorList>
    </citation>
    <scope>NUCLEOTIDE SEQUENCE [LARGE SCALE GENOMIC DNA]</scope>
    <source>
        <strain evidence="1 2">120613-1</strain>
    </source>
</reference>
<proteinExistence type="predicted"/>
<organism evidence="1 2">
    <name type="scientific">Choiromyces venosus 120613-1</name>
    <dbReference type="NCBI Taxonomy" id="1336337"/>
    <lineage>
        <taxon>Eukaryota</taxon>
        <taxon>Fungi</taxon>
        <taxon>Dikarya</taxon>
        <taxon>Ascomycota</taxon>
        <taxon>Pezizomycotina</taxon>
        <taxon>Pezizomycetes</taxon>
        <taxon>Pezizales</taxon>
        <taxon>Tuberaceae</taxon>
        <taxon>Choiromyces</taxon>
    </lineage>
</organism>